<reference evidence="1" key="1">
    <citation type="submission" date="2022-12" db="EMBL/GenBank/DDBJ databases">
        <title>Genome Sequence of Lasiodiplodia mahajangana.</title>
        <authorList>
            <person name="Buettner E."/>
        </authorList>
    </citation>
    <scope>NUCLEOTIDE SEQUENCE</scope>
    <source>
        <strain evidence="1">VT137</strain>
    </source>
</reference>
<keyword evidence="2" id="KW-1185">Reference proteome</keyword>
<evidence type="ECO:0000313" key="1">
    <source>
        <dbReference type="EMBL" id="KAJ8133540.1"/>
    </source>
</evidence>
<dbReference type="EMBL" id="JAPUUL010000006">
    <property type="protein sequence ID" value="KAJ8133540.1"/>
    <property type="molecule type" value="Genomic_DNA"/>
</dbReference>
<sequence>MSRLSTDDVLHISVRPSHAAFRLPINGEETPVLMVAAGTGVAPFRGFIQERAMMLTAGRKLAPALLFLGCRELNKDTIFREELEEWEAQGAVVVRRAYSRKSEDSGGCKYVNDRLWKDRDEVLKMWNDGAKVYVCGSRSVADAVRDIFINIFVDADSESGSRMTEKEARLWFESLRNIRYVLDVFD</sequence>
<organism evidence="1 2">
    <name type="scientific">Lasiodiplodia mahajangana</name>
    <dbReference type="NCBI Taxonomy" id="1108764"/>
    <lineage>
        <taxon>Eukaryota</taxon>
        <taxon>Fungi</taxon>
        <taxon>Dikarya</taxon>
        <taxon>Ascomycota</taxon>
        <taxon>Pezizomycotina</taxon>
        <taxon>Dothideomycetes</taxon>
        <taxon>Dothideomycetes incertae sedis</taxon>
        <taxon>Botryosphaeriales</taxon>
        <taxon>Botryosphaeriaceae</taxon>
        <taxon>Lasiodiplodia</taxon>
    </lineage>
</organism>
<gene>
    <name evidence="1" type="ORF">O1611_g92</name>
</gene>
<evidence type="ECO:0000313" key="2">
    <source>
        <dbReference type="Proteomes" id="UP001153332"/>
    </source>
</evidence>
<protein>
    <submittedName>
        <fullName evidence="1">Uncharacterized protein</fullName>
    </submittedName>
</protein>
<name>A0ACC2K1J5_9PEZI</name>
<accession>A0ACC2K1J5</accession>
<proteinExistence type="predicted"/>
<comment type="caution">
    <text evidence="1">The sequence shown here is derived from an EMBL/GenBank/DDBJ whole genome shotgun (WGS) entry which is preliminary data.</text>
</comment>
<dbReference type="Proteomes" id="UP001153332">
    <property type="component" value="Unassembled WGS sequence"/>
</dbReference>